<gene>
    <name evidence="2" type="ORF">A9F13_20g00363</name>
</gene>
<evidence type="ECO:0000313" key="2">
    <source>
        <dbReference type="EMBL" id="OVF06542.1"/>
    </source>
</evidence>
<feature type="transmembrane region" description="Helical" evidence="1">
    <location>
        <begin position="115"/>
        <end position="133"/>
    </location>
</feature>
<accession>A0AA91SZY6</accession>
<protein>
    <submittedName>
        <fullName evidence="2">Molybdenum cofactor sulfurase</fullName>
    </submittedName>
</protein>
<dbReference type="PANTHER" id="PTHR28029">
    <property type="entry name" value="PROTEIN ILM1"/>
    <property type="match status" value="1"/>
</dbReference>
<feature type="transmembrane region" description="Helical" evidence="1">
    <location>
        <begin position="90"/>
        <end position="109"/>
    </location>
</feature>
<dbReference type="InterPro" id="IPR018815">
    <property type="entry name" value="Incr_loss_mito_DNA_1"/>
</dbReference>
<dbReference type="EMBL" id="LYUB02000020">
    <property type="protein sequence ID" value="OVF06542.1"/>
    <property type="molecule type" value="Genomic_DNA"/>
</dbReference>
<feature type="transmembrane region" description="Helical" evidence="1">
    <location>
        <begin position="58"/>
        <end position="78"/>
    </location>
</feature>
<name>A0AA91SZY6_CLALS</name>
<dbReference type="PANTHER" id="PTHR28029:SF1">
    <property type="entry name" value="PROTEIN ILM1"/>
    <property type="match status" value="1"/>
</dbReference>
<dbReference type="Pfam" id="PF10311">
    <property type="entry name" value="Ilm1"/>
    <property type="match status" value="1"/>
</dbReference>
<evidence type="ECO:0000256" key="1">
    <source>
        <dbReference type="SAM" id="Phobius"/>
    </source>
</evidence>
<proteinExistence type="predicted"/>
<keyword evidence="1" id="KW-0472">Membrane</keyword>
<dbReference type="Proteomes" id="UP000195602">
    <property type="component" value="Unassembled WGS sequence"/>
</dbReference>
<reference evidence="2 3" key="1">
    <citation type="submission" date="2017-04" db="EMBL/GenBank/DDBJ databases">
        <title>Draft genome of the yeast Clavispora lusitaniae type strain CBS 6936.</title>
        <authorList>
            <person name="Durrens P."/>
            <person name="Klopp C."/>
            <person name="Biteau N."/>
            <person name="Fitton-Ouhabi V."/>
            <person name="Dementhon K."/>
            <person name="Accoceberry I."/>
            <person name="Sherman D.J."/>
            <person name="Noel T."/>
        </authorList>
    </citation>
    <scope>NUCLEOTIDE SEQUENCE [LARGE SCALE GENOMIC DNA]</scope>
    <source>
        <strain evidence="2 3">CBS 6936</strain>
    </source>
</reference>
<dbReference type="KEGG" id="clus:A9F13_20g00363"/>
<organism evidence="2 3">
    <name type="scientific">Clavispora lusitaniae</name>
    <name type="common">Candida lusitaniae</name>
    <dbReference type="NCBI Taxonomy" id="36911"/>
    <lineage>
        <taxon>Eukaryota</taxon>
        <taxon>Fungi</taxon>
        <taxon>Dikarya</taxon>
        <taxon>Ascomycota</taxon>
        <taxon>Saccharomycotina</taxon>
        <taxon>Pichiomycetes</taxon>
        <taxon>Metschnikowiaceae</taxon>
        <taxon>Clavispora</taxon>
    </lineage>
</organism>
<dbReference type="AlphaFoldDB" id="A0AA91SZY6"/>
<keyword evidence="1" id="KW-1133">Transmembrane helix</keyword>
<sequence length="164" mass="18679">MQFLTASTILYVRVILLLCLAFMLVKNPAAIVKANFTLILGQAMHLPTVHASDTNPLFGILSIFIASSAISDLIPCLAENIAYFETLVPTRLTFFFLLGSFCLISEFGIIANNLVFTYSFIEIWLNFLIYNNLRDEKYYRAKKFLEEHGDELREEEGERVVPVE</sequence>
<keyword evidence="1" id="KW-0812">Transmembrane</keyword>
<evidence type="ECO:0000313" key="3">
    <source>
        <dbReference type="Proteomes" id="UP000195602"/>
    </source>
</evidence>
<dbReference type="OMA" id="CDLMWQF"/>
<comment type="caution">
    <text evidence="2">The sequence shown here is derived from an EMBL/GenBank/DDBJ whole genome shotgun (WGS) entry which is preliminary data.</text>
</comment>